<evidence type="ECO:0000256" key="1">
    <source>
        <dbReference type="ARBA" id="ARBA00023125"/>
    </source>
</evidence>
<reference evidence="3 4" key="1">
    <citation type="submission" date="2015-11" db="EMBL/GenBank/DDBJ databases">
        <title>Draft genome of Sulfurovum riftiae 1812E, a member of the Epsilonproteobacteria isolated from the tube of the deep-sea hydrothermal vent tubewom Riftia pachyptila.</title>
        <authorList>
            <person name="Vetriani C."/>
            <person name="Giovannelli D."/>
        </authorList>
    </citation>
    <scope>NUCLEOTIDE SEQUENCE [LARGE SCALE GENOMIC DNA]</scope>
    <source>
        <strain evidence="3 4">1812E</strain>
    </source>
</reference>
<dbReference type="SMART" id="SM00530">
    <property type="entry name" value="HTH_XRE"/>
    <property type="match status" value="1"/>
</dbReference>
<dbReference type="GO" id="GO:0003677">
    <property type="term" value="F:DNA binding"/>
    <property type="evidence" value="ECO:0007669"/>
    <property type="project" value="UniProtKB-KW"/>
</dbReference>
<dbReference type="PROSITE" id="PS50943">
    <property type="entry name" value="HTH_CROC1"/>
    <property type="match status" value="1"/>
</dbReference>
<dbReference type="Gene3D" id="1.10.260.40">
    <property type="entry name" value="lambda repressor-like DNA-binding domains"/>
    <property type="match status" value="1"/>
</dbReference>
<dbReference type="PANTHER" id="PTHR36924">
    <property type="entry name" value="ANTITOXIN HIGA-1"/>
    <property type="match status" value="1"/>
</dbReference>
<evidence type="ECO:0000313" key="4">
    <source>
        <dbReference type="Proteomes" id="UP000075359"/>
    </source>
</evidence>
<dbReference type="OrthoDB" id="9798100at2"/>
<keyword evidence="1" id="KW-0238">DNA-binding</keyword>
<protein>
    <submittedName>
        <fullName evidence="3">XRE family transcriptional regulator</fullName>
    </submittedName>
</protein>
<dbReference type="EMBL" id="LNKT01000001">
    <property type="protein sequence ID" value="KYJ87544.1"/>
    <property type="molecule type" value="Genomic_DNA"/>
</dbReference>
<dbReference type="SUPFAM" id="SSF47413">
    <property type="entry name" value="lambda repressor-like DNA-binding domains"/>
    <property type="match status" value="1"/>
</dbReference>
<accession>A0A151CJD8</accession>
<evidence type="ECO:0000313" key="3">
    <source>
        <dbReference type="EMBL" id="KYJ87544.1"/>
    </source>
</evidence>
<dbReference type="InterPro" id="IPR010982">
    <property type="entry name" value="Lambda_DNA-bd_dom_sf"/>
</dbReference>
<dbReference type="AlphaFoldDB" id="A0A151CJD8"/>
<keyword evidence="4" id="KW-1185">Reference proteome</keyword>
<proteinExistence type="predicted"/>
<dbReference type="NCBIfam" id="TIGR02607">
    <property type="entry name" value="antidote_HigA"/>
    <property type="match status" value="1"/>
</dbReference>
<comment type="caution">
    <text evidence="3">The sequence shown here is derived from an EMBL/GenBank/DDBJ whole genome shotgun (WGS) entry which is preliminary data.</text>
</comment>
<dbReference type="Pfam" id="PF01381">
    <property type="entry name" value="HTH_3"/>
    <property type="match status" value="1"/>
</dbReference>
<evidence type="ECO:0000259" key="2">
    <source>
        <dbReference type="PROSITE" id="PS50943"/>
    </source>
</evidence>
<dbReference type="Proteomes" id="UP000075359">
    <property type="component" value="Unassembled WGS sequence"/>
</dbReference>
<name>A0A151CJD8_9BACT</name>
<gene>
    <name evidence="3" type="ORF">AS592_10600</name>
</gene>
<sequence length="102" mass="11740">MLSKLNRLPAHAGEILKEEFLVPLGITQSHLAKALHTSFRAINELVNEKRGITTEMALRLAKYFDTSPQLWLNLQNQYDLYRISQKKKTELDMVETGHFDVA</sequence>
<feature type="domain" description="HTH cro/C1-type" evidence="2">
    <location>
        <begin position="24"/>
        <end position="71"/>
    </location>
</feature>
<dbReference type="CDD" id="cd00093">
    <property type="entry name" value="HTH_XRE"/>
    <property type="match status" value="1"/>
</dbReference>
<organism evidence="3 4">
    <name type="scientific">Sulfurovum riftiae</name>
    <dbReference type="NCBI Taxonomy" id="1630136"/>
    <lineage>
        <taxon>Bacteria</taxon>
        <taxon>Pseudomonadati</taxon>
        <taxon>Campylobacterota</taxon>
        <taxon>Epsilonproteobacteria</taxon>
        <taxon>Campylobacterales</taxon>
        <taxon>Sulfurovaceae</taxon>
        <taxon>Sulfurovum</taxon>
    </lineage>
</organism>
<dbReference type="PANTHER" id="PTHR36924:SF1">
    <property type="entry name" value="ANTITOXIN HIGA-1"/>
    <property type="match status" value="1"/>
</dbReference>
<dbReference type="InterPro" id="IPR001387">
    <property type="entry name" value="Cro/C1-type_HTH"/>
</dbReference>
<dbReference type="InterPro" id="IPR013430">
    <property type="entry name" value="Toxin_antidote_HigA"/>
</dbReference>